<feature type="region of interest" description="Disordered" evidence="1">
    <location>
        <begin position="1"/>
        <end position="31"/>
    </location>
</feature>
<proteinExistence type="predicted"/>
<evidence type="ECO:0000313" key="2">
    <source>
        <dbReference type="EMBL" id="KAJ8412903.1"/>
    </source>
</evidence>
<keyword evidence="3" id="KW-1185">Reference proteome</keyword>
<accession>A0AAD7WXS8</accession>
<evidence type="ECO:0000256" key="1">
    <source>
        <dbReference type="SAM" id="MobiDB-lite"/>
    </source>
</evidence>
<protein>
    <submittedName>
        <fullName evidence="2">Uncharacterized protein</fullName>
    </submittedName>
</protein>
<evidence type="ECO:0000313" key="3">
    <source>
        <dbReference type="Proteomes" id="UP001221898"/>
    </source>
</evidence>
<dbReference type="Proteomes" id="UP001221898">
    <property type="component" value="Unassembled WGS sequence"/>
</dbReference>
<comment type="caution">
    <text evidence="2">The sequence shown here is derived from an EMBL/GenBank/DDBJ whole genome shotgun (WGS) entry which is preliminary data.</text>
</comment>
<sequence length="86" mass="9201">MSRLSSYPSEEARTGFQETPDVDPSASSHAARRIDKLAERLVSNSFEDQLACYLAPAGPPGAINTAPAEGSPSRPHSFGTFLNLPR</sequence>
<dbReference type="EMBL" id="JAINUG010000017">
    <property type="protein sequence ID" value="KAJ8412903.1"/>
    <property type="molecule type" value="Genomic_DNA"/>
</dbReference>
<name>A0AAD7WXS8_9TELE</name>
<reference evidence="2" key="1">
    <citation type="journal article" date="2023" name="Science">
        <title>Genome structures resolve the early diversification of teleost fishes.</title>
        <authorList>
            <person name="Parey E."/>
            <person name="Louis A."/>
            <person name="Montfort J."/>
            <person name="Bouchez O."/>
            <person name="Roques C."/>
            <person name="Iampietro C."/>
            <person name="Lluch J."/>
            <person name="Castinel A."/>
            <person name="Donnadieu C."/>
            <person name="Desvignes T."/>
            <person name="Floi Bucao C."/>
            <person name="Jouanno E."/>
            <person name="Wen M."/>
            <person name="Mejri S."/>
            <person name="Dirks R."/>
            <person name="Jansen H."/>
            <person name="Henkel C."/>
            <person name="Chen W.J."/>
            <person name="Zahm M."/>
            <person name="Cabau C."/>
            <person name="Klopp C."/>
            <person name="Thompson A.W."/>
            <person name="Robinson-Rechavi M."/>
            <person name="Braasch I."/>
            <person name="Lecointre G."/>
            <person name="Bobe J."/>
            <person name="Postlethwait J.H."/>
            <person name="Berthelot C."/>
            <person name="Roest Crollius H."/>
            <person name="Guiguen Y."/>
        </authorList>
    </citation>
    <scope>NUCLEOTIDE SEQUENCE</scope>
    <source>
        <strain evidence="2">NC1722</strain>
    </source>
</reference>
<dbReference type="AlphaFoldDB" id="A0AAD7WXS8"/>
<feature type="region of interest" description="Disordered" evidence="1">
    <location>
        <begin position="60"/>
        <end position="86"/>
    </location>
</feature>
<gene>
    <name evidence="2" type="ORF">AAFF_G00104850</name>
</gene>
<organism evidence="2 3">
    <name type="scientific">Aldrovandia affinis</name>
    <dbReference type="NCBI Taxonomy" id="143900"/>
    <lineage>
        <taxon>Eukaryota</taxon>
        <taxon>Metazoa</taxon>
        <taxon>Chordata</taxon>
        <taxon>Craniata</taxon>
        <taxon>Vertebrata</taxon>
        <taxon>Euteleostomi</taxon>
        <taxon>Actinopterygii</taxon>
        <taxon>Neopterygii</taxon>
        <taxon>Teleostei</taxon>
        <taxon>Notacanthiformes</taxon>
        <taxon>Halosauridae</taxon>
        <taxon>Aldrovandia</taxon>
    </lineage>
</organism>